<dbReference type="CDD" id="cd05009">
    <property type="entry name" value="SIS_GlmS_GlmD_2"/>
    <property type="match status" value="1"/>
</dbReference>
<dbReference type="GO" id="GO:0016787">
    <property type="term" value="F:hydrolase activity"/>
    <property type="evidence" value="ECO:0007669"/>
    <property type="project" value="UniProtKB-KW"/>
</dbReference>
<reference evidence="4" key="1">
    <citation type="journal article" date="2019" name="Int. J. Syst. Evol. Microbiol.">
        <title>The Global Catalogue of Microorganisms (GCM) 10K type strain sequencing project: providing services to taxonomists for standard genome sequencing and annotation.</title>
        <authorList>
            <consortium name="The Broad Institute Genomics Platform"/>
            <consortium name="The Broad Institute Genome Sequencing Center for Infectious Disease"/>
            <person name="Wu L."/>
            <person name="Ma J."/>
        </authorList>
    </citation>
    <scope>NUCLEOTIDE SEQUENCE [LARGE SCALE GENOMIC DNA]</scope>
    <source>
        <strain evidence="4">CCM 7044</strain>
    </source>
</reference>
<dbReference type="InterPro" id="IPR046348">
    <property type="entry name" value="SIS_dom_sf"/>
</dbReference>
<dbReference type="PROSITE" id="PS51464">
    <property type="entry name" value="SIS"/>
    <property type="match status" value="1"/>
</dbReference>
<name>A0ABW5VY41_9MICO</name>
<dbReference type="EC" id="3.5.-.-" evidence="3"/>
<proteinExistence type="predicted"/>
<dbReference type="Proteomes" id="UP001597479">
    <property type="component" value="Unassembled WGS sequence"/>
</dbReference>
<dbReference type="Gene3D" id="3.40.50.10490">
    <property type="entry name" value="Glucose-6-phosphate isomerase like protein, domain 1"/>
    <property type="match status" value="2"/>
</dbReference>
<gene>
    <name evidence="3" type="ORF">ACFS27_19885</name>
</gene>
<organism evidence="3 4">
    <name type="scientific">Promicromonospora vindobonensis</name>
    <dbReference type="NCBI Taxonomy" id="195748"/>
    <lineage>
        <taxon>Bacteria</taxon>
        <taxon>Bacillati</taxon>
        <taxon>Actinomycetota</taxon>
        <taxon>Actinomycetes</taxon>
        <taxon>Micrococcales</taxon>
        <taxon>Promicromonosporaceae</taxon>
        <taxon>Promicromonospora</taxon>
    </lineage>
</organism>
<sequence length="295" mass="31158">MSISTITEREIRSQPEVWARAVALAPQGAPVLGRRGERVLVLGCGTSAFVAESLAVLRERAGQGETDAAYASEWTPGRTYDRVVVISRSGTTSEVLEALDRVPAGTVRAAVVGVAGSPVDDAADETLVLDFANEESVVQTRFPTAVLALARAGFGEDLAPVLARVADVLAAPLPADPSRFEHFVFLGRSWSYGLAQEAALKIREAAQAWSESYPALDYRHGPVAVAGETSLVTLFGEAEPELSADVERTGATVVHEDLDPLIQLVQAQRLAVALAGARGLDADAPRHLTRSVVLG</sequence>
<accession>A0ABW5VY41</accession>
<evidence type="ECO:0000256" key="1">
    <source>
        <dbReference type="ARBA" id="ARBA00022737"/>
    </source>
</evidence>
<dbReference type="SUPFAM" id="SSF53697">
    <property type="entry name" value="SIS domain"/>
    <property type="match status" value="1"/>
</dbReference>
<dbReference type="InterPro" id="IPR001347">
    <property type="entry name" value="SIS_dom"/>
</dbReference>
<dbReference type="PANTHER" id="PTHR10937">
    <property type="entry name" value="GLUCOSAMINE--FRUCTOSE-6-PHOSPHATE AMINOTRANSFERASE, ISOMERIZING"/>
    <property type="match status" value="1"/>
</dbReference>
<dbReference type="Pfam" id="PF01380">
    <property type="entry name" value="SIS"/>
    <property type="match status" value="1"/>
</dbReference>
<evidence type="ECO:0000259" key="2">
    <source>
        <dbReference type="PROSITE" id="PS51464"/>
    </source>
</evidence>
<keyword evidence="3" id="KW-0378">Hydrolase</keyword>
<comment type="caution">
    <text evidence="3">The sequence shown here is derived from an EMBL/GenBank/DDBJ whole genome shotgun (WGS) entry which is preliminary data.</text>
</comment>
<dbReference type="InterPro" id="IPR035490">
    <property type="entry name" value="GlmS/FrlB_SIS"/>
</dbReference>
<dbReference type="InterPro" id="IPR035466">
    <property type="entry name" value="GlmS/AgaS_SIS"/>
</dbReference>
<dbReference type="CDD" id="cd05008">
    <property type="entry name" value="SIS_GlmS_GlmD_1"/>
    <property type="match status" value="1"/>
</dbReference>
<feature type="domain" description="SIS" evidence="2">
    <location>
        <begin position="28"/>
        <end position="164"/>
    </location>
</feature>
<evidence type="ECO:0000313" key="3">
    <source>
        <dbReference type="EMBL" id="MFD2795832.1"/>
    </source>
</evidence>
<evidence type="ECO:0000313" key="4">
    <source>
        <dbReference type="Proteomes" id="UP001597479"/>
    </source>
</evidence>
<keyword evidence="1" id="KW-0677">Repeat</keyword>
<protein>
    <submittedName>
        <fullName evidence="3">SIS domain-containing protein</fullName>
        <ecNumber evidence="3">3.5.-.-</ecNumber>
    </submittedName>
</protein>
<dbReference type="RefSeq" id="WP_377186357.1">
    <property type="nucleotide sequence ID" value="NZ_JBHUOG010000002.1"/>
</dbReference>
<keyword evidence="4" id="KW-1185">Reference proteome</keyword>
<dbReference type="EMBL" id="JBHUOG010000002">
    <property type="protein sequence ID" value="MFD2795832.1"/>
    <property type="molecule type" value="Genomic_DNA"/>
</dbReference>